<dbReference type="Pfam" id="PF02875">
    <property type="entry name" value="Mur_ligase_C"/>
    <property type="match status" value="1"/>
</dbReference>
<proteinExistence type="inferred from homology"/>
<comment type="caution">
    <text evidence="13">The sequence shown here is derived from an EMBL/GenBank/DDBJ whole genome shotgun (WGS) entry which is preliminary data.</text>
</comment>
<evidence type="ECO:0000256" key="9">
    <source>
        <dbReference type="ARBA" id="ARBA00047493"/>
    </source>
</evidence>
<evidence type="ECO:0000313" key="14">
    <source>
        <dbReference type="Proteomes" id="UP001565242"/>
    </source>
</evidence>
<dbReference type="InterPro" id="IPR001645">
    <property type="entry name" value="Folylpolyglutamate_synth"/>
</dbReference>
<dbReference type="SUPFAM" id="SSF53244">
    <property type="entry name" value="MurD-like peptide ligases, peptide-binding domain"/>
    <property type="match status" value="1"/>
</dbReference>
<dbReference type="Gene3D" id="3.40.1190.10">
    <property type="entry name" value="Mur-like, catalytic domain"/>
    <property type="match status" value="1"/>
</dbReference>
<dbReference type="PIRSF" id="PIRSF001563">
    <property type="entry name" value="Folylpolyglu_synth"/>
    <property type="match status" value="1"/>
</dbReference>
<dbReference type="NCBIfam" id="TIGR01499">
    <property type="entry name" value="folC"/>
    <property type="match status" value="1"/>
</dbReference>
<keyword evidence="14" id="KW-1185">Reference proteome</keyword>
<feature type="domain" description="Mur ligase central" evidence="12">
    <location>
        <begin position="45"/>
        <end position="266"/>
    </location>
</feature>
<feature type="domain" description="Mur ligase C-terminal" evidence="11">
    <location>
        <begin position="296"/>
        <end position="412"/>
    </location>
</feature>
<dbReference type="InterPro" id="IPR036565">
    <property type="entry name" value="Mur-like_cat_sf"/>
</dbReference>
<dbReference type="RefSeq" id="WP_369917626.1">
    <property type="nucleotide sequence ID" value="NZ_JBCLSQ010000002.1"/>
</dbReference>
<dbReference type="PANTHER" id="PTHR11136:SF0">
    <property type="entry name" value="DIHYDROFOLATE SYNTHETASE-RELATED"/>
    <property type="match status" value="1"/>
</dbReference>
<evidence type="ECO:0000256" key="3">
    <source>
        <dbReference type="ARBA" id="ARBA00022598"/>
    </source>
</evidence>
<evidence type="ECO:0000256" key="6">
    <source>
        <dbReference type="ARBA" id="ARBA00022840"/>
    </source>
</evidence>
<dbReference type="InterPro" id="IPR018109">
    <property type="entry name" value="Folylpolyglutamate_synth_CS"/>
</dbReference>
<dbReference type="Proteomes" id="UP001565242">
    <property type="component" value="Unassembled WGS sequence"/>
</dbReference>
<accession>A0ABV4D7W7</accession>
<dbReference type="GO" id="GO:0016874">
    <property type="term" value="F:ligase activity"/>
    <property type="evidence" value="ECO:0007669"/>
    <property type="project" value="UniProtKB-KW"/>
</dbReference>
<evidence type="ECO:0000256" key="10">
    <source>
        <dbReference type="PIRNR" id="PIRNR001563"/>
    </source>
</evidence>
<dbReference type="SUPFAM" id="SSF53623">
    <property type="entry name" value="MurD-like peptide ligases, catalytic domain"/>
    <property type="match status" value="1"/>
</dbReference>
<dbReference type="PANTHER" id="PTHR11136">
    <property type="entry name" value="FOLYLPOLYGLUTAMATE SYNTHASE-RELATED"/>
    <property type="match status" value="1"/>
</dbReference>
<dbReference type="InterPro" id="IPR013221">
    <property type="entry name" value="Mur_ligase_cen"/>
</dbReference>
<dbReference type="EMBL" id="JBCLSQ010000002">
    <property type="protein sequence ID" value="MEY8537058.1"/>
    <property type="molecule type" value="Genomic_DNA"/>
</dbReference>
<name>A0ABV4D7W7_9LACT</name>
<evidence type="ECO:0000256" key="5">
    <source>
        <dbReference type="ARBA" id="ARBA00022741"/>
    </source>
</evidence>
<evidence type="ECO:0000259" key="12">
    <source>
        <dbReference type="Pfam" id="PF08245"/>
    </source>
</evidence>
<keyword evidence="5 10" id="KW-0547">Nucleotide-binding</keyword>
<evidence type="ECO:0000256" key="2">
    <source>
        <dbReference type="ARBA" id="ARBA00013025"/>
    </source>
</evidence>
<comment type="catalytic activity">
    <reaction evidence="9">
        <text>(6S)-5,6,7,8-tetrahydrofolyl-(gamma-L-Glu)(n) + L-glutamate + ATP = (6S)-5,6,7,8-tetrahydrofolyl-(gamma-L-Glu)(n+1) + ADP + phosphate + H(+)</text>
        <dbReference type="Rhea" id="RHEA:10580"/>
        <dbReference type="Rhea" id="RHEA-COMP:14738"/>
        <dbReference type="Rhea" id="RHEA-COMP:14740"/>
        <dbReference type="ChEBI" id="CHEBI:15378"/>
        <dbReference type="ChEBI" id="CHEBI:29985"/>
        <dbReference type="ChEBI" id="CHEBI:30616"/>
        <dbReference type="ChEBI" id="CHEBI:43474"/>
        <dbReference type="ChEBI" id="CHEBI:141005"/>
        <dbReference type="ChEBI" id="CHEBI:456216"/>
        <dbReference type="EC" id="6.3.2.17"/>
    </reaction>
</comment>
<comment type="similarity">
    <text evidence="1 10">Belongs to the folylpolyglutamate synthase family.</text>
</comment>
<protein>
    <recommendedName>
        <fullName evidence="2">tetrahydrofolate synthase</fullName>
        <ecNumber evidence="2">6.3.2.17</ecNumber>
    </recommendedName>
    <alternativeName>
        <fullName evidence="8">Tetrahydrofolylpolyglutamate synthase</fullName>
    </alternativeName>
</protein>
<gene>
    <name evidence="13" type="ORF">AALM99_01185</name>
</gene>
<keyword evidence="3 10" id="KW-0436">Ligase</keyword>
<dbReference type="InterPro" id="IPR036615">
    <property type="entry name" value="Mur_ligase_C_dom_sf"/>
</dbReference>
<keyword evidence="7" id="KW-0460">Magnesium</keyword>
<evidence type="ECO:0000256" key="8">
    <source>
        <dbReference type="ARBA" id="ARBA00030592"/>
    </source>
</evidence>
<evidence type="ECO:0000313" key="13">
    <source>
        <dbReference type="EMBL" id="MEY8537058.1"/>
    </source>
</evidence>
<dbReference type="EC" id="6.3.2.17" evidence="2"/>
<evidence type="ECO:0000256" key="7">
    <source>
        <dbReference type="ARBA" id="ARBA00022842"/>
    </source>
</evidence>
<dbReference type="InterPro" id="IPR004101">
    <property type="entry name" value="Mur_ligase_C"/>
</dbReference>
<organism evidence="13 14">
    <name type="scientific">Lactococcus muris</name>
    <dbReference type="NCBI Taxonomy" id="2941330"/>
    <lineage>
        <taxon>Bacteria</taxon>
        <taxon>Bacillati</taxon>
        <taxon>Bacillota</taxon>
        <taxon>Bacilli</taxon>
        <taxon>Lactobacillales</taxon>
        <taxon>Streptococcaceae</taxon>
        <taxon>Lactococcus</taxon>
    </lineage>
</organism>
<keyword evidence="6 10" id="KW-0067">ATP-binding</keyword>
<dbReference type="Gene3D" id="3.90.190.20">
    <property type="entry name" value="Mur ligase, C-terminal domain"/>
    <property type="match status" value="1"/>
</dbReference>
<evidence type="ECO:0000259" key="11">
    <source>
        <dbReference type="Pfam" id="PF02875"/>
    </source>
</evidence>
<sequence length="435" mass="49108">MDRVQALDWISSRRHFKIRPGLTRIEELLKRLGNPEKTLSMLHFAGTNGKGSTLAFTAKILRQTGLRVATFTSPYIETFGEQIAINGQALSDEKLIKYVECLQPLVDELDQEERYAGITEFEIITALAFQYFADEKVDVALIEVGLGGLLDSTNVIHPLITVITTIGLDHKEFLGTSLAEIAAQKAGIIKYETPLVTGNIVEEALTVIEETAQKNRAKHYKFGEDYRIERLSKERFTYRDEHCQLDNLEKSLLGLHQIENAALAVKVSLLYADEANITLDMLDIRQALRTTFWPVRMEVIAQSPLTILDGAHNTQAISRLLENLRAEFPDKKITIIFSALVTKEIDEMVKMLRTLKGADLVLTSFDYPQAMNVEEVSYLKKEGVTFAADWREKYKELKDSLGADALVVMTGSLYFMSQIRKELLRADAGVEDKER</sequence>
<reference evidence="13 14" key="1">
    <citation type="submission" date="2024-03" db="EMBL/GenBank/DDBJ databases">
        <title>Mouse gut bacterial collection (mGBC) of GemPharmatech.</title>
        <authorList>
            <person name="He Y."/>
            <person name="Dong L."/>
            <person name="Wu D."/>
            <person name="Gao X."/>
            <person name="Lin Z."/>
        </authorList>
    </citation>
    <scope>NUCLEOTIDE SEQUENCE [LARGE SCALE GENOMIC DNA]</scope>
    <source>
        <strain evidence="13 14">20-218</strain>
    </source>
</reference>
<keyword evidence="4" id="KW-0479">Metal-binding</keyword>
<dbReference type="PROSITE" id="PS01012">
    <property type="entry name" value="FOLYLPOLYGLU_SYNT_2"/>
    <property type="match status" value="1"/>
</dbReference>
<evidence type="ECO:0000256" key="4">
    <source>
        <dbReference type="ARBA" id="ARBA00022723"/>
    </source>
</evidence>
<dbReference type="Pfam" id="PF08245">
    <property type="entry name" value="Mur_ligase_M"/>
    <property type="match status" value="1"/>
</dbReference>
<evidence type="ECO:0000256" key="1">
    <source>
        <dbReference type="ARBA" id="ARBA00008276"/>
    </source>
</evidence>